<reference evidence="2 3" key="1">
    <citation type="journal article" date="2014" name="FEMS Microbiol. Ecol.">
        <title>Genomic differentiation among two strains of the PS1 clade isolated from geographically separated marine habitats.</title>
        <authorList>
            <person name="Jimenez-Infante F."/>
            <person name="Ngugi D.K."/>
            <person name="Alam I."/>
            <person name="Rashid M."/>
            <person name="Baalawi W."/>
            <person name="Kamau A.A."/>
            <person name="Bajic V.B."/>
            <person name="Stingl U."/>
        </authorList>
    </citation>
    <scope>NUCLEOTIDE SEQUENCE [LARGE SCALE GENOMIC DNA]</scope>
    <source>
        <strain evidence="2 3">RS24</strain>
    </source>
</reference>
<dbReference type="AlphaFoldDB" id="U2WV60"/>
<dbReference type="STRING" id="1397666.RS24_00342"/>
<dbReference type="Proteomes" id="UP000016762">
    <property type="component" value="Unassembled WGS sequence"/>
</dbReference>
<name>U2WV60_9PROT</name>
<dbReference type="GO" id="GO:0004601">
    <property type="term" value="F:peroxidase activity"/>
    <property type="evidence" value="ECO:0007669"/>
    <property type="project" value="UniProtKB-KW"/>
</dbReference>
<comment type="caution">
    <text evidence="2">The sequence shown here is derived from an EMBL/GenBank/DDBJ whole genome shotgun (WGS) entry which is preliminary data.</text>
</comment>
<sequence length="302" mass="34327">MSKFKKYKIYELNVFFLMSLFVLATNKPAIAQGQDTSRSERDQQVIAALLPGEYFNANQSYFDKRTAKLPAQNAYKLAIRAAGNDRHPKSFKISVGKKGEKPKELVAVISDAKNSDVTKLTILSENKSDTPCTLYFSRQAGQFGTVSNKDCNKNPSMPKSIELSERHLWWHTTSDGLIKFDKSRKFTCHADIPGVGGGRNEPYKRYSDLKIHDQGGQEWIKTDTGRNLAIRLFRVDWPINNFDGEFARDSLAMYVIEKNRDGSFKEHGYAFVDDEADRIGLNLKWILVSCYLQSNKVTTPEM</sequence>
<dbReference type="GO" id="GO:0003678">
    <property type="term" value="F:DNA helicase activity"/>
    <property type="evidence" value="ECO:0007669"/>
    <property type="project" value="UniProtKB-EC"/>
</dbReference>
<keyword evidence="2" id="KW-0378">Hydrolase</keyword>
<evidence type="ECO:0000256" key="1">
    <source>
        <dbReference type="SAM" id="SignalP"/>
    </source>
</evidence>
<dbReference type="GO" id="GO:0016787">
    <property type="term" value="F:hydrolase activity"/>
    <property type="evidence" value="ECO:0007669"/>
    <property type="project" value="UniProtKB-KW"/>
</dbReference>
<keyword evidence="3" id="KW-1185">Reference proteome</keyword>
<dbReference type="EMBL" id="AWXE01000001">
    <property type="protein sequence ID" value="ERL47403.1"/>
    <property type="molecule type" value="Genomic_DNA"/>
</dbReference>
<dbReference type="OrthoDB" id="6378475at2"/>
<protein>
    <submittedName>
        <fullName evidence="2">Heme peroxidase protein</fullName>
        <ecNumber evidence="2">3.6.4.12</ecNumber>
    </submittedName>
</protein>
<accession>U2WV60</accession>
<dbReference type="RefSeq" id="WP_021776421.1">
    <property type="nucleotide sequence ID" value="NZ_AWXE01000001.1"/>
</dbReference>
<organism evidence="2 3">
    <name type="scientific">Candidatus Micropelagius thuwalensis</name>
    <dbReference type="NCBI Taxonomy" id="1397666"/>
    <lineage>
        <taxon>Bacteria</taxon>
        <taxon>Pseudomonadati</taxon>
        <taxon>Pseudomonadota</taxon>
        <taxon>Alphaproteobacteria</taxon>
        <taxon>PS1 clade</taxon>
        <taxon>Candidatus Micropelagius</taxon>
    </lineage>
</organism>
<keyword evidence="1" id="KW-0732">Signal</keyword>
<evidence type="ECO:0000313" key="3">
    <source>
        <dbReference type="Proteomes" id="UP000016762"/>
    </source>
</evidence>
<dbReference type="EC" id="3.6.4.12" evidence="2"/>
<gene>
    <name evidence="2" type="primary">recG</name>
    <name evidence="2" type="ORF">RS24_00342</name>
</gene>
<evidence type="ECO:0000313" key="2">
    <source>
        <dbReference type="EMBL" id="ERL47403.1"/>
    </source>
</evidence>
<feature type="signal peptide" evidence="1">
    <location>
        <begin position="1"/>
        <end position="24"/>
    </location>
</feature>
<feature type="chain" id="PRO_5004635869" evidence="1">
    <location>
        <begin position="25"/>
        <end position="302"/>
    </location>
</feature>
<keyword evidence="2" id="KW-0575">Peroxidase</keyword>
<keyword evidence="2" id="KW-0560">Oxidoreductase</keyword>
<proteinExistence type="predicted"/>